<organism evidence="2 3">
    <name type="scientific">Legionella busanensis</name>
    <dbReference type="NCBI Taxonomy" id="190655"/>
    <lineage>
        <taxon>Bacteria</taxon>
        <taxon>Pseudomonadati</taxon>
        <taxon>Pseudomonadota</taxon>
        <taxon>Gammaproteobacteria</taxon>
        <taxon>Legionellales</taxon>
        <taxon>Legionellaceae</taxon>
        <taxon>Legionella</taxon>
    </lineage>
</organism>
<evidence type="ECO:0000313" key="2">
    <source>
        <dbReference type="EMBL" id="STX52475.1"/>
    </source>
</evidence>
<proteinExistence type="predicted"/>
<evidence type="ECO:0000313" key="3">
    <source>
        <dbReference type="Proteomes" id="UP000254794"/>
    </source>
</evidence>
<dbReference type="OrthoDB" id="9970284at2"/>
<name>A0A378JMK7_9GAMM</name>
<sequence>MKPQKDFTALKQEIQKALTDLAAKLSLQEQQLIKNDMAKPHMRHLTDDIIRLAKLYVIQHDNSKALYLLQVAKSSPLKDKKYHRLFGHSTCAMKIQAYEEEIKSSKSQTKTNVINVTSLPKPTPYRAPASSGNTSNMLRLMADAAYMQMLLTNQDNCPPDQTHSSDNILCHPEGHHHGYHSHPDNHVNNDPNTLLPFNVFETNTPTHGYHTHNPTVPEPSSHHPISTYDHAYQNDMNSQAHHAVYDTGSSYGHSSFFNDTSAHNNASYSHNDTSSYSHDTSSYNHDTSNSFSY</sequence>
<dbReference type="AlphaFoldDB" id="A0A378JMK7"/>
<feature type="region of interest" description="Disordered" evidence="1">
    <location>
        <begin position="268"/>
        <end position="293"/>
    </location>
</feature>
<accession>A0A378JMK7</accession>
<gene>
    <name evidence="2" type="ORF">NCTC13316_02588</name>
</gene>
<feature type="compositionally biased region" description="Low complexity" evidence="1">
    <location>
        <begin position="268"/>
        <end position="286"/>
    </location>
</feature>
<dbReference type="EMBL" id="UGOD01000001">
    <property type="protein sequence ID" value="STX52475.1"/>
    <property type="molecule type" value="Genomic_DNA"/>
</dbReference>
<dbReference type="RefSeq" id="WP_115332032.1">
    <property type="nucleotide sequence ID" value="NZ_CAAAHP010000006.1"/>
</dbReference>
<evidence type="ECO:0000256" key="1">
    <source>
        <dbReference type="SAM" id="MobiDB-lite"/>
    </source>
</evidence>
<reference evidence="2 3" key="1">
    <citation type="submission" date="2018-06" db="EMBL/GenBank/DDBJ databases">
        <authorList>
            <consortium name="Pathogen Informatics"/>
            <person name="Doyle S."/>
        </authorList>
    </citation>
    <scope>NUCLEOTIDE SEQUENCE [LARGE SCALE GENOMIC DNA]</scope>
    <source>
        <strain evidence="2 3">NCTC13316</strain>
    </source>
</reference>
<keyword evidence="3" id="KW-1185">Reference proteome</keyword>
<protein>
    <submittedName>
        <fullName evidence="2">Uncharacterized protein</fullName>
    </submittedName>
</protein>
<dbReference type="Proteomes" id="UP000254794">
    <property type="component" value="Unassembled WGS sequence"/>
</dbReference>